<evidence type="ECO:0000259" key="10">
    <source>
        <dbReference type="Pfam" id="PF01435"/>
    </source>
</evidence>
<accession>A0A1P8FAF1</accession>
<dbReference type="GO" id="GO:0004222">
    <property type="term" value="F:metalloendopeptidase activity"/>
    <property type="evidence" value="ECO:0007669"/>
    <property type="project" value="InterPro"/>
</dbReference>
<dbReference type="EMBL" id="CP018258">
    <property type="protein sequence ID" value="APV45421.1"/>
    <property type="molecule type" value="Genomic_DNA"/>
</dbReference>
<dbReference type="InterPro" id="IPR001915">
    <property type="entry name" value="Peptidase_M48"/>
</dbReference>
<dbReference type="AlphaFoldDB" id="A0A1P8FAF1"/>
<sequence length="380" mass="42062">MAELNAGRQRQAKEYARKRRRLGFINFVLSTLLILALILTPLSETIARGISGAIPVAAALYLIILMVAYDVLTLPISYTTGYRLPKEYGLLHQTASGWVSDHFKSLAMGIGFGAVAVAVMFLLLEHMPGWWWLVAWGLLLAITLVMTVLAPIIFIPLFYKMRPIDEGELKDRLNALAAKAGVKVSGIYIIEFSQKTSLANAAVMGLGRTKRIVISDTLINAYTPDEIDVVMAHELGHQRNGDVWRLFGFQSVIYLGVFWLASALYAFWVQQTDYVNQSDPAALPLFLFCLTVTAAPSLGLQSWFSRRVEGGADAFALRLTGESDVFISAMTKLTDQNLGESRPSSFLERLGQDHPSYIDRVKMAEAFGAKPKPDQDKPDI</sequence>
<keyword evidence="9" id="KW-0812">Transmembrane</keyword>
<dbReference type="Gene3D" id="3.30.2010.10">
    <property type="entry name" value="Metalloproteases ('zincins'), catalytic domain"/>
    <property type="match status" value="1"/>
</dbReference>
<comment type="cofactor">
    <cofactor evidence="7 8">
        <name>Zn(2+)</name>
        <dbReference type="ChEBI" id="CHEBI:29105"/>
    </cofactor>
    <text evidence="7 8">Binds 1 zinc ion per subunit.</text>
</comment>
<protein>
    <submittedName>
        <fullName evidence="12">Ste24 endopeptidase</fullName>
        <ecNumber evidence="12">3.4.24.84</ecNumber>
    </submittedName>
</protein>
<dbReference type="KEGG" id="dfo:Dform_02112"/>
<feature type="transmembrane region" description="Helical" evidence="9">
    <location>
        <begin position="130"/>
        <end position="159"/>
    </location>
</feature>
<dbReference type="STRING" id="1839801.Dform_02112"/>
<dbReference type="CDD" id="cd07343">
    <property type="entry name" value="M48A_Zmpste24p_like"/>
    <property type="match status" value="1"/>
</dbReference>
<organism evidence="12 13">
    <name type="scientific">Dehalogenimonas formicexedens</name>
    <dbReference type="NCBI Taxonomy" id="1839801"/>
    <lineage>
        <taxon>Bacteria</taxon>
        <taxon>Bacillati</taxon>
        <taxon>Chloroflexota</taxon>
        <taxon>Dehalococcoidia</taxon>
        <taxon>Dehalococcoidales</taxon>
        <taxon>Dehalococcoidaceae</taxon>
        <taxon>Dehalogenimonas</taxon>
    </lineage>
</organism>
<proteinExistence type="inferred from homology"/>
<dbReference type="InterPro" id="IPR027057">
    <property type="entry name" value="CAXX_Prtase_1"/>
</dbReference>
<keyword evidence="4 7" id="KW-0862">Zinc</keyword>
<evidence type="ECO:0000256" key="6">
    <source>
        <dbReference type="PIRSR" id="PIRSR627057-1"/>
    </source>
</evidence>
<dbReference type="Pfam" id="PF16491">
    <property type="entry name" value="Peptidase_M48_N"/>
    <property type="match status" value="1"/>
</dbReference>
<feature type="binding site" evidence="7">
    <location>
        <position position="309"/>
    </location>
    <ligand>
        <name>Zn(2+)</name>
        <dbReference type="ChEBI" id="CHEBI:29105"/>
        <note>catalytic</note>
    </ligand>
</feature>
<dbReference type="EC" id="3.4.24.84" evidence="12"/>
<dbReference type="InterPro" id="IPR032456">
    <property type="entry name" value="Peptidase_M48_N"/>
</dbReference>
<feature type="active site" description="Proton donor" evidence="6">
    <location>
        <position position="313"/>
    </location>
</feature>
<keyword evidence="13" id="KW-1185">Reference proteome</keyword>
<evidence type="ECO:0000256" key="1">
    <source>
        <dbReference type="ARBA" id="ARBA00022670"/>
    </source>
</evidence>
<feature type="transmembrane region" description="Helical" evidence="9">
    <location>
        <begin position="246"/>
        <end position="269"/>
    </location>
</feature>
<feature type="domain" description="Peptidase M48" evidence="10">
    <location>
        <begin position="164"/>
        <end position="365"/>
    </location>
</feature>
<keyword evidence="9" id="KW-1133">Transmembrane helix</keyword>
<dbReference type="GO" id="GO:0071586">
    <property type="term" value="P:CAAX-box protein processing"/>
    <property type="evidence" value="ECO:0007669"/>
    <property type="project" value="InterPro"/>
</dbReference>
<keyword evidence="2 7" id="KW-0479">Metal-binding</keyword>
<dbReference type="RefSeq" id="WP_076004919.1">
    <property type="nucleotide sequence ID" value="NZ_CP018258.1"/>
</dbReference>
<evidence type="ECO:0000313" key="12">
    <source>
        <dbReference type="EMBL" id="APV45421.1"/>
    </source>
</evidence>
<feature type="transmembrane region" description="Helical" evidence="9">
    <location>
        <begin position="46"/>
        <end position="69"/>
    </location>
</feature>
<keyword evidence="1 8" id="KW-0645">Protease</keyword>
<dbReference type="Pfam" id="PF01435">
    <property type="entry name" value="Peptidase_M48"/>
    <property type="match status" value="1"/>
</dbReference>
<evidence type="ECO:0000256" key="9">
    <source>
        <dbReference type="SAM" id="Phobius"/>
    </source>
</evidence>
<feature type="transmembrane region" description="Helical" evidence="9">
    <location>
        <begin position="21"/>
        <end position="40"/>
    </location>
</feature>
<feature type="transmembrane region" description="Helical" evidence="9">
    <location>
        <begin position="281"/>
        <end position="300"/>
    </location>
</feature>
<feature type="active site" evidence="6">
    <location>
        <position position="234"/>
    </location>
</feature>
<keyword evidence="9" id="KW-0472">Membrane</keyword>
<gene>
    <name evidence="12" type="ORF">Dform_02112</name>
</gene>
<reference evidence="13" key="1">
    <citation type="submission" date="2016-11" db="EMBL/GenBank/DDBJ databases">
        <title>Dehalogenimonas formicexedens sp. nov., a chlorinated alkane respiring bacterium isolated from contaminated groundwater.</title>
        <authorList>
            <person name="Key T.A."/>
            <person name="Bowman K.S."/>
            <person name="Lee I."/>
            <person name="Chun J."/>
            <person name="Albuquerque L."/>
            <person name="da Costa M.S."/>
            <person name="Rainey F.A."/>
            <person name="Moe W.M."/>
        </authorList>
    </citation>
    <scope>NUCLEOTIDE SEQUENCE [LARGE SCALE GENOMIC DNA]</scope>
    <source>
        <strain evidence="13">NSZ-14</strain>
    </source>
</reference>
<dbReference type="GO" id="GO:0046872">
    <property type="term" value="F:metal ion binding"/>
    <property type="evidence" value="ECO:0007669"/>
    <property type="project" value="UniProtKB-KW"/>
</dbReference>
<evidence type="ECO:0000259" key="11">
    <source>
        <dbReference type="Pfam" id="PF16491"/>
    </source>
</evidence>
<evidence type="ECO:0000256" key="3">
    <source>
        <dbReference type="ARBA" id="ARBA00022801"/>
    </source>
</evidence>
<evidence type="ECO:0000256" key="4">
    <source>
        <dbReference type="ARBA" id="ARBA00022833"/>
    </source>
</evidence>
<evidence type="ECO:0000256" key="5">
    <source>
        <dbReference type="ARBA" id="ARBA00023049"/>
    </source>
</evidence>
<evidence type="ECO:0000256" key="8">
    <source>
        <dbReference type="RuleBase" id="RU003983"/>
    </source>
</evidence>
<feature type="binding site" evidence="7">
    <location>
        <position position="233"/>
    </location>
    <ligand>
        <name>Zn(2+)</name>
        <dbReference type="ChEBI" id="CHEBI:29105"/>
        <note>catalytic</note>
    </ligand>
</feature>
<feature type="binding site" evidence="7">
    <location>
        <position position="237"/>
    </location>
    <ligand>
        <name>Zn(2+)</name>
        <dbReference type="ChEBI" id="CHEBI:29105"/>
        <note>catalytic</note>
    </ligand>
</feature>
<comment type="similarity">
    <text evidence="8">Belongs to the peptidase M48 family.</text>
</comment>
<evidence type="ECO:0000256" key="2">
    <source>
        <dbReference type="ARBA" id="ARBA00022723"/>
    </source>
</evidence>
<evidence type="ECO:0000256" key="7">
    <source>
        <dbReference type="PIRSR" id="PIRSR627057-2"/>
    </source>
</evidence>
<evidence type="ECO:0000313" key="13">
    <source>
        <dbReference type="Proteomes" id="UP000185934"/>
    </source>
</evidence>
<name>A0A1P8FAF1_9CHLR</name>
<dbReference type="PANTHER" id="PTHR10120">
    <property type="entry name" value="CAAX PRENYL PROTEASE 1"/>
    <property type="match status" value="1"/>
</dbReference>
<keyword evidence="5 8" id="KW-0482">Metalloprotease</keyword>
<keyword evidence="3 8" id="KW-0378">Hydrolase</keyword>
<feature type="domain" description="CAAX prenyl protease 1 N-terminal" evidence="11">
    <location>
        <begin position="10"/>
        <end position="160"/>
    </location>
</feature>
<feature type="transmembrane region" description="Helical" evidence="9">
    <location>
        <begin position="106"/>
        <end position="124"/>
    </location>
</feature>
<dbReference type="Proteomes" id="UP000185934">
    <property type="component" value="Chromosome"/>
</dbReference>
<dbReference type="OrthoDB" id="9781930at2"/>